<proteinExistence type="predicted"/>
<accession>A0ABP9X2H6</accession>
<sequence length="36" mass="4310">MRNLLTTLVTMITPRPQFIMLQPIPNWSCRVGRRLR</sequence>
<reference evidence="1 2" key="1">
    <citation type="submission" date="2024-02" db="EMBL/GenBank/DDBJ databases">
        <title>Herpetosiphon gulosus NBRC 112829.</title>
        <authorList>
            <person name="Ichikawa N."/>
            <person name="Katano-Makiyama Y."/>
            <person name="Hidaka K."/>
        </authorList>
    </citation>
    <scope>NUCLEOTIDE SEQUENCE [LARGE SCALE GENOMIC DNA]</scope>
    <source>
        <strain evidence="1 2">NBRC 112829</strain>
    </source>
</reference>
<organism evidence="1 2">
    <name type="scientific">Herpetosiphon gulosus</name>
    <dbReference type="NCBI Taxonomy" id="1973496"/>
    <lineage>
        <taxon>Bacteria</taxon>
        <taxon>Bacillati</taxon>
        <taxon>Chloroflexota</taxon>
        <taxon>Chloroflexia</taxon>
        <taxon>Herpetosiphonales</taxon>
        <taxon>Herpetosiphonaceae</taxon>
        <taxon>Herpetosiphon</taxon>
    </lineage>
</organism>
<dbReference type="EMBL" id="BAABRU010000012">
    <property type="protein sequence ID" value="GAA5529612.1"/>
    <property type="molecule type" value="Genomic_DNA"/>
</dbReference>
<evidence type="ECO:0000313" key="2">
    <source>
        <dbReference type="Proteomes" id="UP001428290"/>
    </source>
</evidence>
<evidence type="ECO:0000313" key="1">
    <source>
        <dbReference type="EMBL" id="GAA5529612.1"/>
    </source>
</evidence>
<comment type="caution">
    <text evidence="1">The sequence shown here is derived from an EMBL/GenBank/DDBJ whole genome shotgun (WGS) entry which is preliminary data.</text>
</comment>
<name>A0ABP9X2H6_9CHLR</name>
<protein>
    <submittedName>
        <fullName evidence="1">Uncharacterized protein</fullName>
    </submittedName>
</protein>
<gene>
    <name evidence="1" type="ORF">Hgul01_03424</name>
</gene>
<keyword evidence="2" id="KW-1185">Reference proteome</keyword>
<dbReference type="Proteomes" id="UP001428290">
    <property type="component" value="Unassembled WGS sequence"/>
</dbReference>